<dbReference type="Pfam" id="PF02696">
    <property type="entry name" value="SelO"/>
    <property type="match status" value="1"/>
</dbReference>
<keyword evidence="7" id="KW-0067">ATP-binding</keyword>
<evidence type="ECO:0000256" key="2">
    <source>
        <dbReference type="ARBA" id="ARBA00009747"/>
    </source>
</evidence>
<dbReference type="GO" id="GO:0016779">
    <property type="term" value="F:nucleotidyltransferase activity"/>
    <property type="evidence" value="ECO:0007669"/>
    <property type="project" value="UniProtKB-KW"/>
</dbReference>
<dbReference type="PANTHER" id="PTHR12153:SF15">
    <property type="entry name" value="PROTEIN ADENYLYLTRANSFERASE SELO, MITOCHONDRIAL"/>
    <property type="match status" value="1"/>
</dbReference>
<dbReference type="InterPro" id="IPR003846">
    <property type="entry name" value="SelO"/>
</dbReference>
<evidence type="ECO:0000313" key="10">
    <source>
        <dbReference type="EMBL" id="ETV89318.1"/>
    </source>
</evidence>
<organism evidence="10">
    <name type="scientific">Aphanomyces astaci</name>
    <name type="common">Crayfish plague agent</name>
    <dbReference type="NCBI Taxonomy" id="112090"/>
    <lineage>
        <taxon>Eukaryota</taxon>
        <taxon>Sar</taxon>
        <taxon>Stramenopiles</taxon>
        <taxon>Oomycota</taxon>
        <taxon>Saprolegniomycetes</taxon>
        <taxon>Saprolegniales</taxon>
        <taxon>Verrucalvaceae</taxon>
        <taxon>Aphanomyces</taxon>
    </lineage>
</organism>
<keyword evidence="4" id="KW-0548">Nucleotidyltransferase</keyword>
<evidence type="ECO:0000256" key="7">
    <source>
        <dbReference type="ARBA" id="ARBA00022840"/>
    </source>
</evidence>
<dbReference type="GO" id="GO:0005524">
    <property type="term" value="F:ATP binding"/>
    <property type="evidence" value="ECO:0007669"/>
    <property type="project" value="UniProtKB-KW"/>
</dbReference>
<dbReference type="PANTHER" id="PTHR12153">
    <property type="entry name" value="SELENOPROTEIN O"/>
    <property type="match status" value="1"/>
</dbReference>
<sequence>MRPQFMQRTLRNMTTISEPLLNIHLSMEKTAAREGSGFHVELHPPENVRVARENVRGASFTKAVTTPLPQPKLVVTSPTALRLIQDPAPNDNATLSDDAKKALTNLIAGTGPIEGLAHCYAGHQFGHFSGQLGDGAAILLGGTGKWEAQLKGAGLTAFSRTADGRKVLRSTLREFLASEHMHALSIPTTRAGGVAVSSTETVLRDVFYDGNAQHEPCATVLRIAQTFVRFGSFELFKPIDATTGRAGPSATLPLDVQRSTLRAMLTFVQREYYDIHGQDDDLEGSTHRFLHALTQRTAALVAKWQSVGFCHGVLNTDNMSIVGDTLDYGPFGFMEYFDAGHICNTSDNSGRYAYDNQPEICKWNCHMLVNQWTLLFNDTVLADLHALVDATFDATYQSEFTTLVERKLGLPRHDPDTNAALVASFWATLTDTHADFTCVFRALSGVSAVDGASTDGVLQTLVEVSHSLAQAQEAAQPPVSPAQLAHLKDLLATQPHVARRYGFNQETLDTLTKQVADYEAFVASDLTPQGFKQTQENRWQLWLDQYQKHLAKYGTDADADVARRQAMNATNPKFILRNHVAQKAIDAASAGDLATVTHILHLLTHPFDGANECDAAIYSQPSDPNAPPLLVSCSS</sequence>
<keyword evidence="8" id="KW-0460">Magnesium</keyword>
<evidence type="ECO:0000256" key="4">
    <source>
        <dbReference type="ARBA" id="ARBA00022695"/>
    </source>
</evidence>
<dbReference type="AlphaFoldDB" id="W4HDU0"/>
<dbReference type="VEuPathDB" id="FungiDB:H257_00646"/>
<keyword evidence="5" id="KW-0479">Metal-binding</keyword>
<gene>
    <name evidence="10" type="ORF">H257_00646</name>
</gene>
<evidence type="ECO:0000256" key="8">
    <source>
        <dbReference type="ARBA" id="ARBA00022842"/>
    </source>
</evidence>
<comment type="cofactor">
    <cofactor evidence="1">
        <name>Mg(2+)</name>
        <dbReference type="ChEBI" id="CHEBI:18420"/>
    </cofactor>
</comment>
<dbReference type="OrthoDB" id="10254721at2759"/>
<keyword evidence="6" id="KW-0547">Nucleotide-binding</keyword>
<evidence type="ECO:0000256" key="5">
    <source>
        <dbReference type="ARBA" id="ARBA00022723"/>
    </source>
</evidence>
<evidence type="ECO:0000256" key="1">
    <source>
        <dbReference type="ARBA" id="ARBA00001946"/>
    </source>
</evidence>
<evidence type="ECO:0000256" key="3">
    <source>
        <dbReference type="ARBA" id="ARBA00022679"/>
    </source>
</evidence>
<dbReference type="RefSeq" id="XP_009821718.1">
    <property type="nucleotide sequence ID" value="XM_009823416.1"/>
</dbReference>
<dbReference type="STRING" id="112090.W4HDU0"/>
<dbReference type="HAMAP" id="MF_00692">
    <property type="entry name" value="SelO"/>
    <property type="match status" value="1"/>
</dbReference>
<dbReference type="GO" id="GO:0046872">
    <property type="term" value="F:metal ion binding"/>
    <property type="evidence" value="ECO:0007669"/>
    <property type="project" value="UniProtKB-KW"/>
</dbReference>
<dbReference type="GeneID" id="20802642"/>
<name>W4HDU0_APHAT</name>
<proteinExistence type="inferred from homology"/>
<protein>
    <recommendedName>
        <fullName evidence="9">Selenoprotein O</fullName>
    </recommendedName>
</protein>
<reference evidence="10" key="1">
    <citation type="submission" date="2013-12" db="EMBL/GenBank/DDBJ databases">
        <title>The Genome Sequence of Aphanomyces astaci APO3.</title>
        <authorList>
            <consortium name="The Broad Institute Genomics Platform"/>
            <person name="Russ C."/>
            <person name="Tyler B."/>
            <person name="van West P."/>
            <person name="Dieguez-Uribeondo J."/>
            <person name="Young S.K."/>
            <person name="Zeng Q."/>
            <person name="Gargeya S."/>
            <person name="Fitzgerald M."/>
            <person name="Abouelleil A."/>
            <person name="Alvarado L."/>
            <person name="Chapman S.B."/>
            <person name="Gainer-Dewar J."/>
            <person name="Goldberg J."/>
            <person name="Griggs A."/>
            <person name="Gujja S."/>
            <person name="Hansen M."/>
            <person name="Howarth C."/>
            <person name="Imamovic A."/>
            <person name="Ireland A."/>
            <person name="Larimer J."/>
            <person name="McCowan C."/>
            <person name="Murphy C."/>
            <person name="Pearson M."/>
            <person name="Poon T.W."/>
            <person name="Priest M."/>
            <person name="Roberts A."/>
            <person name="Saif S."/>
            <person name="Shea T."/>
            <person name="Sykes S."/>
            <person name="Wortman J."/>
            <person name="Nusbaum C."/>
            <person name="Birren B."/>
        </authorList>
    </citation>
    <scope>NUCLEOTIDE SEQUENCE [LARGE SCALE GENOMIC DNA]</scope>
    <source>
        <strain evidence="10">APO3</strain>
    </source>
</reference>
<evidence type="ECO:0000256" key="6">
    <source>
        <dbReference type="ARBA" id="ARBA00022741"/>
    </source>
</evidence>
<keyword evidence="3" id="KW-0808">Transferase</keyword>
<dbReference type="EMBL" id="KI913114">
    <property type="protein sequence ID" value="ETV89318.1"/>
    <property type="molecule type" value="Genomic_DNA"/>
</dbReference>
<accession>W4HDU0</accession>
<evidence type="ECO:0000256" key="9">
    <source>
        <dbReference type="ARBA" id="ARBA00031547"/>
    </source>
</evidence>
<comment type="similarity">
    <text evidence="2">Belongs to the SELO family.</text>
</comment>